<dbReference type="CDD" id="cd04080">
    <property type="entry name" value="CBM6_cellulase-like"/>
    <property type="match status" value="1"/>
</dbReference>
<dbReference type="Pfam" id="PF12708">
    <property type="entry name" value="Pect-lyase_RHGA_epim"/>
    <property type="match status" value="2"/>
</dbReference>
<evidence type="ECO:0000259" key="2">
    <source>
        <dbReference type="PROSITE" id="PS50022"/>
    </source>
</evidence>
<dbReference type="PROSITE" id="PS51175">
    <property type="entry name" value="CBM6"/>
    <property type="match status" value="1"/>
</dbReference>
<reference evidence="4 5" key="1">
    <citation type="submission" date="2016-04" db="EMBL/GenBank/DDBJ databases">
        <authorList>
            <person name="Chen L."/>
            <person name="Zhuang W."/>
            <person name="Wang G."/>
        </authorList>
    </citation>
    <scope>NUCLEOTIDE SEQUENCE [LARGE SCALE GENOMIC DNA]</scope>
    <source>
        <strain evidence="5">GR20</strain>
    </source>
</reference>
<evidence type="ECO:0000259" key="3">
    <source>
        <dbReference type="PROSITE" id="PS51175"/>
    </source>
</evidence>
<feature type="domain" description="CBM6" evidence="3">
    <location>
        <begin position="1020"/>
        <end position="1160"/>
    </location>
</feature>
<dbReference type="PANTHER" id="PTHR31339">
    <property type="entry name" value="PECTIN LYASE-RELATED"/>
    <property type="match status" value="1"/>
</dbReference>
<dbReference type="Proteomes" id="UP000192277">
    <property type="component" value="Unassembled WGS sequence"/>
</dbReference>
<keyword evidence="5" id="KW-1185">Reference proteome</keyword>
<dbReference type="InterPro" id="IPR008979">
    <property type="entry name" value="Galactose-bd-like_sf"/>
</dbReference>
<comment type="caution">
    <text evidence="4">The sequence shown here is derived from an EMBL/GenBank/DDBJ whole genome shotgun (WGS) entry which is preliminary data.</text>
</comment>
<dbReference type="Gene3D" id="2.60.120.260">
    <property type="entry name" value="Galactose-binding domain-like"/>
    <property type="match status" value="2"/>
</dbReference>
<dbReference type="InterPro" id="IPR000421">
    <property type="entry name" value="FA58C"/>
</dbReference>
<evidence type="ECO:0000313" key="4">
    <source>
        <dbReference type="EMBL" id="OQP40165.1"/>
    </source>
</evidence>
<dbReference type="InterPro" id="IPR011050">
    <property type="entry name" value="Pectin_lyase_fold/virulence"/>
</dbReference>
<dbReference type="EMBL" id="LWBO01000077">
    <property type="protein sequence ID" value="OQP40165.1"/>
    <property type="molecule type" value="Genomic_DNA"/>
</dbReference>
<dbReference type="Pfam" id="PF03422">
    <property type="entry name" value="CBM_6"/>
    <property type="match status" value="1"/>
</dbReference>
<proteinExistence type="predicted"/>
<dbReference type="RefSeq" id="WP_014217951.1">
    <property type="nucleotide sequence ID" value="NZ_LWBO01000077.1"/>
</dbReference>
<dbReference type="SUPFAM" id="SSF49785">
    <property type="entry name" value="Galactose-binding domain-like"/>
    <property type="match status" value="2"/>
</dbReference>
<accession>A0ABX3NMR2</accession>
<dbReference type="InterPro" id="IPR026444">
    <property type="entry name" value="Secre_tail"/>
</dbReference>
<feature type="domain" description="F5/8 type C" evidence="2">
    <location>
        <begin position="867"/>
        <end position="1007"/>
    </location>
</feature>
<dbReference type="InterPro" id="IPR012334">
    <property type="entry name" value="Pectin_lyas_fold"/>
</dbReference>
<dbReference type="PROSITE" id="PS50022">
    <property type="entry name" value="FA58C_3"/>
    <property type="match status" value="1"/>
</dbReference>
<dbReference type="NCBIfam" id="TIGR04183">
    <property type="entry name" value="Por_Secre_tail"/>
    <property type="match status" value="1"/>
</dbReference>
<dbReference type="Pfam" id="PF00754">
    <property type="entry name" value="F5_F8_type_C"/>
    <property type="match status" value="1"/>
</dbReference>
<dbReference type="SUPFAM" id="SSF51126">
    <property type="entry name" value="Pectin lyase-like"/>
    <property type="match status" value="2"/>
</dbReference>
<dbReference type="InterPro" id="IPR006584">
    <property type="entry name" value="Cellulose-bd_IV"/>
</dbReference>
<sequence length="1259" mass="134142">MQNNQAHAQLGITLSLLALILMCSCPAFSQKWRLISPSYPTADAPVIGISVADSGATGDGVTDVTNIFQRSLNTLSKAGGGTLFVPKGKYVIKGNLTIPKGITLRGEWQQPVKGQPLVGTILMAYAGRNNTNAAAFITMQPSAQVQDLSIWYPEQLPDNIVPYPTTILFGQPNYFGNEFCNTKNLTLVNAYDGIVFSEANGGTCPVIWNIFGTPLHKGIQLDNIVDVGRVQYLDFSPAYWAGSGLPNAPAAGSGYASWILQNGTGITMRRIDWTNTAFVNVEGYNVGYWVSESVANPGSFSNGSNYSLNFSNCNTAVQVDGLQSVGFLFSKVTITGCANGFFLNPYTKKGVLQLQNCNISATNNAISIDSTVPGNVLLKQSTISSGKINIAGGTFIASDCDFNNGNQKNVIGAHGRAILTGNRYSSGSNFQNNSYYLSSIDDAPLSLPQMPAVPVIITAEMHMPSRKVLYLATAAPYNAKADGTTDNTTAIQNALNQAGADGGGIVFLPPGHYKVSGHLTVPTNVELKGANDVSSAPTGPGSILEAYADKGNAGGTPFLRLSAGSGIRGLVFNYPEQMGDLVPNFPVYPYTIQGLGSDIYIINVGIRASYNGVDLFTNKCDNHYVDYLAGHVFHTAIRVGGTSTGGRVYNLHFNTIYFANGSESKFGSWANAPTNNGDSRVYNYNYDNVSWMELGDCRNETLYNDFVYGAAYGLTLLSDGSNASGTALGVSVDGTRKSFNFNGMGAAGFPFINTQNVSLSDSGNSYIVTNPSFTGTASFFNSDYWGNPYNGIQLNGGSVNLQMANFESPGRSQWINAQSGSVNLQNASIWGNASIMPAGTESHLSARGSIIDSTAIHPANAALWKNNLGNNWSISTAGALDRKGWTATASATNGDAKFALDSNAATRWSTNGSQAPGQTFTADMKTTNTINRIVLDDSQSPSDNPAGYTVYVSTDSTNWTGPIASGTGTDGMTLILFPDVTARYIRITQTGSKGNYWSIHELYVWGKVNADPVQSIAIPGKIEAEDFDKGGQDIAYNDADAVNSGGQYRPAEGVDIENCGEGGYDVGWTNANEWMKYTVNVTTAGVYTIQARVSSPNNGSQLYVELNGMNISGTIAVPNTGNWQTYTTVQVTTPALQAGVQSLRIVELTGGFNLNYITFVRPGARVSSSQPVTAAQTRVFPNPVTGKLINVQLVNEPTGNYQVQLFNHLGQSVYNTKVSVTNGNQRISITPDRKLPSGNYILELSVLNGKPVTTKLVIP</sequence>
<gene>
    <name evidence="4" type="ORF">A4D02_14640</name>
</gene>
<evidence type="ECO:0000313" key="5">
    <source>
        <dbReference type="Proteomes" id="UP000192277"/>
    </source>
</evidence>
<dbReference type="Gene3D" id="2.160.20.10">
    <property type="entry name" value="Single-stranded right-handed beta-helix, Pectin lyase-like"/>
    <property type="match status" value="2"/>
</dbReference>
<dbReference type="InterPro" id="IPR051801">
    <property type="entry name" value="GH28_Enzymes"/>
</dbReference>
<name>A0ABX3NMR2_9BACT</name>
<dbReference type="InterPro" id="IPR005084">
    <property type="entry name" value="CBM6"/>
</dbReference>
<organism evidence="4 5">
    <name type="scientific">Niastella koreensis</name>
    <dbReference type="NCBI Taxonomy" id="354356"/>
    <lineage>
        <taxon>Bacteria</taxon>
        <taxon>Pseudomonadati</taxon>
        <taxon>Bacteroidota</taxon>
        <taxon>Chitinophagia</taxon>
        <taxon>Chitinophagales</taxon>
        <taxon>Chitinophagaceae</taxon>
        <taxon>Niastella</taxon>
    </lineage>
</organism>
<keyword evidence="1" id="KW-0732">Signal</keyword>
<dbReference type="Pfam" id="PF18962">
    <property type="entry name" value="Por_Secre_tail"/>
    <property type="match status" value="1"/>
</dbReference>
<dbReference type="SMART" id="SM00606">
    <property type="entry name" value="CBD_IV"/>
    <property type="match status" value="1"/>
</dbReference>
<dbReference type="InterPro" id="IPR024535">
    <property type="entry name" value="RHGA/B-epi-like_pectate_lyase"/>
</dbReference>
<evidence type="ECO:0000256" key="1">
    <source>
        <dbReference type="ARBA" id="ARBA00022729"/>
    </source>
</evidence>
<protein>
    <submittedName>
        <fullName evidence="4">Carbohydrate-binding protein</fullName>
    </submittedName>
</protein>